<feature type="domain" description="Cation/H+ exchanger transmembrane" evidence="11">
    <location>
        <begin position="11"/>
        <end position="365"/>
    </location>
</feature>
<feature type="non-terminal residue" evidence="12">
    <location>
        <position position="373"/>
    </location>
</feature>
<dbReference type="Pfam" id="PF00999">
    <property type="entry name" value="Na_H_Exchanger"/>
    <property type="match status" value="1"/>
</dbReference>
<dbReference type="GO" id="GO:0015386">
    <property type="term" value="F:potassium:proton antiporter activity"/>
    <property type="evidence" value="ECO:0007669"/>
    <property type="project" value="TreeGrafter"/>
</dbReference>
<sequence length="373" mass="39854">MLYLSVIVIILIATVFMVSVGDRLNLPWPVMMTLLGTAALFIPNRPDLTIDSDIILPIFLPPLLWAIGVKFSWGTLRRRWRSVLLYSVLLTTVSALAIAGAAMWWVPGMTIAVALAVGAAVSPPDPVAVEAVAEPVGIPRRLIGTLQTEGSFNDAIAIVLFHAAIHSMTSGHHIEPLSVAKDFVLGSILAVIIGYIFGWLGGYVRQRAHDVVTSNAVTLMIPFGAYLAAESVHASGVIAVVIGAIQFTSTKYMAALEAEERLSSTSFWQIIELLMTGVAFGLIGLQASSIIATADPSRIASLFADGALVALVAILVRLIWFTIVWLAGRKNPIHEGAPESFAEVIVMTWSGMRGLVTLILALSIPVVNGTEQV</sequence>
<evidence type="ECO:0000256" key="5">
    <source>
        <dbReference type="ARBA" id="ARBA00022989"/>
    </source>
</evidence>
<dbReference type="InterPro" id="IPR006153">
    <property type="entry name" value="Cation/H_exchanger_TM"/>
</dbReference>
<comment type="caution">
    <text evidence="12">The sequence shown here is derived from an EMBL/GenBank/DDBJ whole genome shotgun (WGS) entry which is preliminary data.</text>
</comment>
<evidence type="ECO:0000313" key="12">
    <source>
        <dbReference type="EMBL" id="MBF1674326.1"/>
    </source>
</evidence>
<dbReference type="GO" id="GO:0051453">
    <property type="term" value="P:regulation of intracellular pH"/>
    <property type="evidence" value="ECO:0007669"/>
    <property type="project" value="TreeGrafter"/>
</dbReference>
<evidence type="ECO:0000256" key="7">
    <source>
        <dbReference type="ARBA" id="ARBA00023065"/>
    </source>
</evidence>
<keyword evidence="6" id="KW-0915">Sodium</keyword>
<dbReference type="PANTHER" id="PTHR10110:SF86">
    <property type="entry name" value="SODIUM_HYDROGEN EXCHANGER 7"/>
    <property type="match status" value="1"/>
</dbReference>
<feature type="transmembrane region" description="Helical" evidence="10">
    <location>
        <begin position="83"/>
        <end position="106"/>
    </location>
</feature>
<reference evidence="12" key="1">
    <citation type="submission" date="2020-04" db="EMBL/GenBank/DDBJ databases">
        <title>Deep metagenomics examines the oral microbiome during advanced dental caries in children, revealing novel taxa and co-occurrences with host molecules.</title>
        <authorList>
            <person name="Baker J.L."/>
            <person name="Morton J.T."/>
            <person name="Dinis M."/>
            <person name="Alvarez R."/>
            <person name="Tran N.C."/>
            <person name="Knight R."/>
            <person name="Edlund A."/>
        </authorList>
    </citation>
    <scope>NUCLEOTIDE SEQUENCE</scope>
    <source>
        <strain evidence="12">JCVI_47_bin.3</strain>
    </source>
</reference>
<protein>
    <submittedName>
        <fullName evidence="12">Sodium:proton antiporter</fullName>
    </submittedName>
</protein>
<accession>A0A930LRU6</accession>
<evidence type="ECO:0000256" key="8">
    <source>
        <dbReference type="ARBA" id="ARBA00023136"/>
    </source>
</evidence>
<dbReference type="GO" id="GO:0015385">
    <property type="term" value="F:sodium:proton antiporter activity"/>
    <property type="evidence" value="ECO:0007669"/>
    <property type="project" value="InterPro"/>
</dbReference>
<feature type="transmembrane region" description="Helical" evidence="10">
    <location>
        <begin position="183"/>
        <end position="204"/>
    </location>
</feature>
<dbReference type="EMBL" id="JABZXS010000261">
    <property type="protein sequence ID" value="MBF1674326.1"/>
    <property type="molecule type" value="Genomic_DNA"/>
</dbReference>
<evidence type="ECO:0000256" key="9">
    <source>
        <dbReference type="ARBA" id="ARBA00023201"/>
    </source>
</evidence>
<evidence type="ECO:0000256" key="4">
    <source>
        <dbReference type="ARBA" id="ARBA00022692"/>
    </source>
</evidence>
<dbReference type="Gene3D" id="6.10.140.1330">
    <property type="match status" value="1"/>
</dbReference>
<dbReference type="PANTHER" id="PTHR10110">
    <property type="entry name" value="SODIUM/HYDROGEN EXCHANGER"/>
    <property type="match status" value="1"/>
</dbReference>
<keyword evidence="5 10" id="KW-1133">Transmembrane helix</keyword>
<keyword evidence="3" id="KW-1003">Cell membrane</keyword>
<keyword evidence="9" id="KW-0739">Sodium transport</keyword>
<keyword evidence="7" id="KW-0406">Ion transport</keyword>
<name>A0A930LRU6_9MICC</name>
<feature type="transmembrane region" description="Helical" evidence="10">
    <location>
        <begin position="340"/>
        <end position="364"/>
    </location>
</feature>
<feature type="transmembrane region" description="Helical" evidence="10">
    <location>
        <begin position="266"/>
        <end position="287"/>
    </location>
</feature>
<dbReference type="Proteomes" id="UP000785653">
    <property type="component" value="Unassembled WGS sequence"/>
</dbReference>
<evidence type="ECO:0000256" key="10">
    <source>
        <dbReference type="SAM" id="Phobius"/>
    </source>
</evidence>
<dbReference type="AlphaFoldDB" id="A0A930LRU6"/>
<comment type="subcellular location">
    <subcellularLocation>
        <location evidence="1">Cell membrane</location>
        <topology evidence="1">Multi-pass membrane protein</topology>
    </subcellularLocation>
</comment>
<keyword evidence="8 10" id="KW-0472">Membrane</keyword>
<evidence type="ECO:0000313" key="13">
    <source>
        <dbReference type="Proteomes" id="UP000785653"/>
    </source>
</evidence>
<proteinExistence type="predicted"/>
<dbReference type="GO" id="GO:0098719">
    <property type="term" value="P:sodium ion import across plasma membrane"/>
    <property type="evidence" value="ECO:0007669"/>
    <property type="project" value="TreeGrafter"/>
</dbReference>
<gene>
    <name evidence="12" type="ORF">HXO65_09030</name>
</gene>
<keyword evidence="4 10" id="KW-0812">Transmembrane</keyword>
<evidence type="ECO:0000259" key="11">
    <source>
        <dbReference type="Pfam" id="PF00999"/>
    </source>
</evidence>
<dbReference type="GO" id="GO:0005886">
    <property type="term" value="C:plasma membrane"/>
    <property type="evidence" value="ECO:0007669"/>
    <property type="project" value="UniProtKB-SubCell"/>
</dbReference>
<evidence type="ECO:0000256" key="1">
    <source>
        <dbReference type="ARBA" id="ARBA00004651"/>
    </source>
</evidence>
<feature type="transmembrane region" description="Helical" evidence="10">
    <location>
        <begin position="54"/>
        <end position="71"/>
    </location>
</feature>
<keyword evidence="2" id="KW-0813">Transport</keyword>
<feature type="transmembrane region" description="Helical" evidence="10">
    <location>
        <begin position="307"/>
        <end position="328"/>
    </location>
</feature>
<evidence type="ECO:0000256" key="2">
    <source>
        <dbReference type="ARBA" id="ARBA00022448"/>
    </source>
</evidence>
<evidence type="ECO:0000256" key="6">
    <source>
        <dbReference type="ARBA" id="ARBA00023053"/>
    </source>
</evidence>
<dbReference type="InterPro" id="IPR018422">
    <property type="entry name" value="Cation/H_exchanger_CPA1"/>
</dbReference>
<evidence type="ECO:0000256" key="3">
    <source>
        <dbReference type="ARBA" id="ARBA00022475"/>
    </source>
</evidence>
<organism evidence="12 13">
    <name type="scientific">Rothia mucilaginosa</name>
    <dbReference type="NCBI Taxonomy" id="43675"/>
    <lineage>
        <taxon>Bacteria</taxon>
        <taxon>Bacillati</taxon>
        <taxon>Actinomycetota</taxon>
        <taxon>Actinomycetes</taxon>
        <taxon>Micrococcales</taxon>
        <taxon>Micrococcaceae</taxon>
        <taxon>Rothia</taxon>
    </lineage>
</organism>